<gene>
    <name evidence="1" type="ORF">KIPB_008462</name>
</gene>
<keyword evidence="2" id="KW-1185">Reference proteome</keyword>
<reference evidence="1 2" key="1">
    <citation type="journal article" date="2018" name="PLoS ONE">
        <title>The draft genome of Kipferlia bialata reveals reductive genome evolution in fornicate parasites.</title>
        <authorList>
            <person name="Tanifuji G."/>
            <person name="Takabayashi S."/>
            <person name="Kume K."/>
            <person name="Takagi M."/>
            <person name="Nakayama T."/>
            <person name="Kamikawa R."/>
            <person name="Inagaki Y."/>
            <person name="Hashimoto T."/>
        </authorList>
    </citation>
    <scope>NUCLEOTIDE SEQUENCE [LARGE SCALE GENOMIC DNA]</scope>
    <source>
        <strain evidence="1">NY0173</strain>
    </source>
</reference>
<dbReference type="AlphaFoldDB" id="A0A9K3D0Q8"/>
<proteinExistence type="predicted"/>
<organism evidence="1 2">
    <name type="scientific">Kipferlia bialata</name>
    <dbReference type="NCBI Taxonomy" id="797122"/>
    <lineage>
        <taxon>Eukaryota</taxon>
        <taxon>Metamonada</taxon>
        <taxon>Carpediemonas-like organisms</taxon>
        <taxon>Kipferlia</taxon>
    </lineage>
</organism>
<dbReference type="EMBL" id="BDIP01002627">
    <property type="protein sequence ID" value="GIQ86582.1"/>
    <property type="molecule type" value="Genomic_DNA"/>
</dbReference>
<accession>A0A9K3D0Q8</accession>
<evidence type="ECO:0000313" key="2">
    <source>
        <dbReference type="Proteomes" id="UP000265618"/>
    </source>
</evidence>
<evidence type="ECO:0000313" key="1">
    <source>
        <dbReference type="EMBL" id="GIQ86582.1"/>
    </source>
</evidence>
<protein>
    <submittedName>
        <fullName evidence="1">Uncharacterized protein</fullName>
    </submittedName>
</protein>
<comment type="caution">
    <text evidence="1">The sequence shown here is derived from an EMBL/GenBank/DDBJ whole genome shotgun (WGS) entry which is preliminary data.</text>
</comment>
<dbReference type="Proteomes" id="UP000265618">
    <property type="component" value="Unassembled WGS sequence"/>
</dbReference>
<name>A0A9K3D0Q8_9EUKA</name>
<sequence length="291" mass="33108">MPSFSSLSLSPPLSLSLSLYTLYPRTGWAMTYAFMLASHFAVKGRYLKGETNDDCILSFVNQLQIGRMGYCMHQINNSLIVVQELLNTSFRKTIAFFALTLARQQAIFFLHPRPSCAQPRSREDRVKNEDEFRDSIVSPCRTTLDAYTAELLERAARVVRMEKAQSMGPSLTFDAPPLVCDVLDDIMISEKVSAYAATREGALLSFLYDGENQEMLVHGGECVRHSLELRDLLTSTLNGRIHERHLTMTIPQICNALRTHTVYRPLAARLLKVYIRFLDSYTAMRPFMIYT</sequence>